<dbReference type="InterPro" id="IPR011765">
    <property type="entry name" value="Pept_M16_N"/>
</dbReference>
<dbReference type="InterPro" id="IPR050361">
    <property type="entry name" value="MPP/UQCRC_Complex"/>
</dbReference>
<proteinExistence type="predicted"/>
<dbReference type="InterPro" id="IPR007863">
    <property type="entry name" value="Peptidase_M16_C"/>
</dbReference>
<accession>A0A0F9R9L9</accession>
<dbReference type="InterPro" id="IPR011249">
    <property type="entry name" value="Metalloenz_LuxS/M16"/>
</dbReference>
<sequence length="441" mass="47328">MRLFYAIVLTILAALPARAEVDIQEVTSPGGITAWLVEEHSIPFVALDLRFRGGASLDAPEKRGATNLMTGLLEEGAGDMDARDFARAAEGLASSFRFSVDDDALAISTRFLTENQDASIALLKQAVQFPRFDPDAIERVRGQVLSGIRSSAKDPNDIARKKMDELLYGDHPYGSPLSGTKDTVTALTRDDLIAAHKAVLARDRIFIGAVGDITPEALGLMLDDLLGDLPKTGAPLPPRAEVTIPSGTTVVDFPTPQSVALFAQNGISQKDDDFFAATVLNQVLGGGSFESRLMTEVREKRGLTYGVYSSLVPMDLAETIQGSVSSANDRIGQAMDVIKEEWTKAAADGVTQQELEDAKTYITGSYPLRFDGNQTIASILVGMQMIDLPIDYIATRNAKVEAVTLDDVKRVADELLDPEGLAFVVVGQPQGVDGTAPVQND</sequence>
<dbReference type="GO" id="GO:0046872">
    <property type="term" value="F:metal ion binding"/>
    <property type="evidence" value="ECO:0007669"/>
    <property type="project" value="InterPro"/>
</dbReference>
<feature type="domain" description="Peptidase M16 N-terminal" evidence="1">
    <location>
        <begin position="38"/>
        <end position="180"/>
    </location>
</feature>
<reference evidence="3" key="1">
    <citation type="journal article" date="2015" name="Nature">
        <title>Complex archaea that bridge the gap between prokaryotes and eukaryotes.</title>
        <authorList>
            <person name="Spang A."/>
            <person name="Saw J.H."/>
            <person name="Jorgensen S.L."/>
            <person name="Zaremba-Niedzwiedzka K."/>
            <person name="Martijn J."/>
            <person name="Lind A.E."/>
            <person name="van Eijk R."/>
            <person name="Schleper C."/>
            <person name="Guy L."/>
            <person name="Ettema T.J."/>
        </authorList>
    </citation>
    <scope>NUCLEOTIDE SEQUENCE</scope>
</reference>
<dbReference type="EMBL" id="LAZR01001059">
    <property type="protein sequence ID" value="KKN51529.1"/>
    <property type="molecule type" value="Genomic_DNA"/>
</dbReference>
<evidence type="ECO:0000259" key="2">
    <source>
        <dbReference type="Pfam" id="PF05193"/>
    </source>
</evidence>
<dbReference type="AlphaFoldDB" id="A0A0F9R9L9"/>
<name>A0A0F9R9L9_9ZZZZ</name>
<gene>
    <name evidence="3" type="ORF">LCGC14_0621630</name>
</gene>
<evidence type="ECO:0008006" key="4">
    <source>
        <dbReference type="Google" id="ProtNLM"/>
    </source>
</evidence>
<dbReference type="SUPFAM" id="SSF63411">
    <property type="entry name" value="LuxS/MPP-like metallohydrolase"/>
    <property type="match status" value="2"/>
</dbReference>
<organism evidence="3">
    <name type="scientific">marine sediment metagenome</name>
    <dbReference type="NCBI Taxonomy" id="412755"/>
    <lineage>
        <taxon>unclassified sequences</taxon>
        <taxon>metagenomes</taxon>
        <taxon>ecological metagenomes</taxon>
    </lineage>
</organism>
<dbReference type="PANTHER" id="PTHR11851">
    <property type="entry name" value="METALLOPROTEASE"/>
    <property type="match status" value="1"/>
</dbReference>
<feature type="domain" description="Peptidase M16 C-terminal" evidence="2">
    <location>
        <begin position="187"/>
        <end position="360"/>
    </location>
</feature>
<dbReference type="PANTHER" id="PTHR11851:SF224">
    <property type="entry name" value="PROCESSING PROTEASE"/>
    <property type="match status" value="1"/>
</dbReference>
<comment type="caution">
    <text evidence="3">The sequence shown here is derived from an EMBL/GenBank/DDBJ whole genome shotgun (WGS) entry which is preliminary data.</text>
</comment>
<protein>
    <recommendedName>
        <fullName evidence="4">Peptidase M16 C-terminal domain-containing protein</fullName>
    </recommendedName>
</protein>
<evidence type="ECO:0000313" key="3">
    <source>
        <dbReference type="EMBL" id="KKN51529.1"/>
    </source>
</evidence>
<evidence type="ECO:0000259" key="1">
    <source>
        <dbReference type="Pfam" id="PF00675"/>
    </source>
</evidence>
<dbReference type="Pfam" id="PF00675">
    <property type="entry name" value="Peptidase_M16"/>
    <property type="match status" value="1"/>
</dbReference>
<dbReference type="Pfam" id="PF05193">
    <property type="entry name" value="Peptidase_M16_C"/>
    <property type="match status" value="1"/>
</dbReference>
<dbReference type="Gene3D" id="3.30.830.10">
    <property type="entry name" value="Metalloenzyme, LuxS/M16 peptidase-like"/>
    <property type="match status" value="2"/>
</dbReference>